<dbReference type="EMBL" id="FLRE01000188">
    <property type="protein sequence ID" value="SBT47682.1"/>
    <property type="molecule type" value="Genomic_DNA"/>
</dbReference>
<evidence type="ECO:0000256" key="1">
    <source>
        <dbReference type="SAM" id="MobiDB-lite"/>
    </source>
</evidence>
<sequence>MGCASSTQRPATKKNINVLGSSSEEQKKKDTKVKIVLLGDSGVGKSSIALYLCHGRFSDKHQVTIGAAFLHHTIELKNGT</sequence>
<dbReference type="Proteomes" id="UP000078555">
    <property type="component" value="Unassembled WGS sequence"/>
</dbReference>
<keyword evidence="5" id="KW-1185">Reference proteome</keyword>
<dbReference type="SUPFAM" id="SSF52540">
    <property type="entry name" value="P-loop containing nucleoside triphosphate hydrolases"/>
    <property type="match status" value="1"/>
</dbReference>
<dbReference type="PROSITE" id="PS51419">
    <property type="entry name" value="RAB"/>
    <property type="match status" value="1"/>
</dbReference>
<feature type="region of interest" description="Disordered" evidence="1">
    <location>
        <begin position="1"/>
        <end position="25"/>
    </location>
</feature>
<dbReference type="AlphaFoldDB" id="A0A1A8ZSU0"/>
<reference evidence="2" key="1">
    <citation type="submission" date="2016-05" db="EMBL/GenBank/DDBJ databases">
        <authorList>
            <person name="Lavstsen T."/>
            <person name="Jespersen J.S."/>
        </authorList>
    </citation>
    <scope>NUCLEOTIDE SEQUENCE [LARGE SCALE GENOMIC DNA]</scope>
</reference>
<gene>
    <name evidence="2" type="ORF">POVWA1_055170</name>
    <name evidence="3" type="ORF">POVWA2_054560</name>
</gene>
<organism evidence="2 5">
    <name type="scientific">Plasmodium ovale wallikeri</name>
    <dbReference type="NCBI Taxonomy" id="864142"/>
    <lineage>
        <taxon>Eukaryota</taxon>
        <taxon>Sar</taxon>
        <taxon>Alveolata</taxon>
        <taxon>Apicomplexa</taxon>
        <taxon>Aconoidasida</taxon>
        <taxon>Haemosporida</taxon>
        <taxon>Plasmodiidae</taxon>
        <taxon>Plasmodium</taxon>
        <taxon>Plasmodium (Plasmodium)</taxon>
    </lineage>
</organism>
<dbReference type="Proteomes" id="UP000078550">
    <property type="component" value="Unassembled WGS sequence"/>
</dbReference>
<dbReference type="EMBL" id="FLRD01000145">
    <property type="protein sequence ID" value="SBT47181.1"/>
    <property type="molecule type" value="Genomic_DNA"/>
</dbReference>
<accession>A0A1A8ZSU0</accession>
<evidence type="ECO:0000313" key="3">
    <source>
        <dbReference type="EMBL" id="SBT47682.1"/>
    </source>
</evidence>
<name>A0A1A8ZSU0_PLAOA</name>
<reference evidence="4 5" key="2">
    <citation type="submission" date="2016-05" db="EMBL/GenBank/DDBJ databases">
        <authorList>
            <person name="Naeem Raeece"/>
        </authorList>
    </citation>
    <scope>NUCLEOTIDE SEQUENCE [LARGE SCALE GENOMIC DNA]</scope>
</reference>
<evidence type="ECO:0000313" key="4">
    <source>
        <dbReference type="Proteomes" id="UP000078550"/>
    </source>
</evidence>
<feature type="compositionally biased region" description="Polar residues" evidence="1">
    <location>
        <begin position="1"/>
        <end position="23"/>
    </location>
</feature>
<dbReference type="Pfam" id="PF08477">
    <property type="entry name" value="Roc"/>
    <property type="match status" value="1"/>
</dbReference>
<evidence type="ECO:0000313" key="5">
    <source>
        <dbReference type="Proteomes" id="UP000078555"/>
    </source>
</evidence>
<proteinExistence type="predicted"/>
<protein>
    <submittedName>
        <fullName evidence="2">Small GTPase Rab5b</fullName>
    </submittedName>
</protein>
<dbReference type="InterPro" id="IPR027417">
    <property type="entry name" value="P-loop_NTPase"/>
</dbReference>
<dbReference type="InterPro" id="IPR025662">
    <property type="entry name" value="Sigma_54_int_dom_ATP-bd_1"/>
</dbReference>
<dbReference type="PRINTS" id="PR00449">
    <property type="entry name" value="RASTRNSFRMNG"/>
</dbReference>
<evidence type="ECO:0000313" key="2">
    <source>
        <dbReference type="EMBL" id="SBT47181.1"/>
    </source>
</evidence>
<dbReference type="Gene3D" id="3.40.50.300">
    <property type="entry name" value="P-loop containing nucleotide triphosphate hydrolases"/>
    <property type="match status" value="1"/>
</dbReference>
<dbReference type="PROSITE" id="PS00675">
    <property type="entry name" value="SIGMA54_INTERACT_1"/>
    <property type="match status" value="1"/>
</dbReference>